<dbReference type="EMBL" id="GBRH01197928">
    <property type="protein sequence ID" value="JAD99967.1"/>
    <property type="molecule type" value="Transcribed_RNA"/>
</dbReference>
<sequence length="85" mass="9700">MNYSCLAHFKLDSRSARITTDPISSELVTLSLSLLSIEPSLIRASKFFRPYMVSLIKHPSIEIALILRTKWIRWPPTEMAARPVS</sequence>
<organism evidence="1">
    <name type="scientific">Arundo donax</name>
    <name type="common">Giant reed</name>
    <name type="synonym">Donax arundinaceus</name>
    <dbReference type="NCBI Taxonomy" id="35708"/>
    <lineage>
        <taxon>Eukaryota</taxon>
        <taxon>Viridiplantae</taxon>
        <taxon>Streptophyta</taxon>
        <taxon>Embryophyta</taxon>
        <taxon>Tracheophyta</taxon>
        <taxon>Spermatophyta</taxon>
        <taxon>Magnoliopsida</taxon>
        <taxon>Liliopsida</taxon>
        <taxon>Poales</taxon>
        <taxon>Poaceae</taxon>
        <taxon>PACMAD clade</taxon>
        <taxon>Arundinoideae</taxon>
        <taxon>Arundineae</taxon>
        <taxon>Arundo</taxon>
    </lineage>
</organism>
<reference evidence="1" key="1">
    <citation type="submission" date="2014-09" db="EMBL/GenBank/DDBJ databases">
        <authorList>
            <person name="Magalhaes I.L.F."/>
            <person name="Oliveira U."/>
            <person name="Santos F.R."/>
            <person name="Vidigal T.H.D.A."/>
            <person name="Brescovit A.D."/>
            <person name="Santos A.J."/>
        </authorList>
    </citation>
    <scope>NUCLEOTIDE SEQUENCE</scope>
    <source>
        <tissue evidence="1">Shoot tissue taken approximately 20 cm above the soil surface</tissue>
    </source>
</reference>
<reference evidence="1" key="2">
    <citation type="journal article" date="2015" name="Data Brief">
        <title>Shoot transcriptome of the giant reed, Arundo donax.</title>
        <authorList>
            <person name="Barrero R.A."/>
            <person name="Guerrero F.D."/>
            <person name="Moolhuijzen P."/>
            <person name="Goolsby J.A."/>
            <person name="Tidwell J."/>
            <person name="Bellgard S.E."/>
            <person name="Bellgard M.I."/>
        </authorList>
    </citation>
    <scope>NUCLEOTIDE SEQUENCE</scope>
    <source>
        <tissue evidence="1">Shoot tissue taken approximately 20 cm above the soil surface</tissue>
    </source>
</reference>
<dbReference type="AlphaFoldDB" id="A0A0A9EV91"/>
<protein>
    <submittedName>
        <fullName evidence="1">Uncharacterized protein</fullName>
    </submittedName>
</protein>
<accession>A0A0A9EV91</accession>
<proteinExistence type="predicted"/>
<evidence type="ECO:0000313" key="1">
    <source>
        <dbReference type="EMBL" id="JAD99967.1"/>
    </source>
</evidence>
<name>A0A0A9EV91_ARUDO</name>